<dbReference type="PROSITE" id="PS50943">
    <property type="entry name" value="HTH_CROC1"/>
    <property type="match status" value="1"/>
</dbReference>
<dbReference type="Proteomes" id="UP001183615">
    <property type="component" value="Unassembled WGS sequence"/>
</dbReference>
<dbReference type="InterPro" id="IPR010982">
    <property type="entry name" value="Lambda_DNA-bd_dom_sf"/>
</dbReference>
<gene>
    <name evidence="2" type="ORF">RM779_14850</name>
</gene>
<name>A0ABU2S4F0_9ACTN</name>
<dbReference type="Gene3D" id="1.10.260.40">
    <property type="entry name" value="lambda repressor-like DNA-binding domains"/>
    <property type="match status" value="1"/>
</dbReference>
<evidence type="ECO:0000313" key="2">
    <source>
        <dbReference type="EMBL" id="MDT0443859.1"/>
    </source>
</evidence>
<evidence type="ECO:0000259" key="1">
    <source>
        <dbReference type="PROSITE" id="PS50943"/>
    </source>
</evidence>
<proteinExistence type="predicted"/>
<accession>A0ABU2S4F0</accession>
<evidence type="ECO:0000313" key="3">
    <source>
        <dbReference type="Proteomes" id="UP001183615"/>
    </source>
</evidence>
<feature type="domain" description="HTH cro/C1-type" evidence="1">
    <location>
        <begin position="18"/>
        <end position="72"/>
    </location>
</feature>
<dbReference type="RefSeq" id="WP_311618163.1">
    <property type="nucleotide sequence ID" value="NZ_JAVREV010000007.1"/>
</dbReference>
<dbReference type="InterPro" id="IPR001387">
    <property type="entry name" value="Cro/C1-type_HTH"/>
</dbReference>
<dbReference type="InterPro" id="IPR043917">
    <property type="entry name" value="DUF5753"/>
</dbReference>
<dbReference type="Pfam" id="PF13560">
    <property type="entry name" value="HTH_31"/>
    <property type="match status" value="1"/>
</dbReference>
<dbReference type="EMBL" id="JAVREV010000007">
    <property type="protein sequence ID" value="MDT0443859.1"/>
    <property type="molecule type" value="Genomic_DNA"/>
</dbReference>
<organism evidence="2 3">
    <name type="scientific">Streptomyces johnsoniae</name>
    <dbReference type="NCBI Taxonomy" id="3075532"/>
    <lineage>
        <taxon>Bacteria</taxon>
        <taxon>Bacillati</taxon>
        <taxon>Actinomycetota</taxon>
        <taxon>Actinomycetes</taxon>
        <taxon>Kitasatosporales</taxon>
        <taxon>Streptomycetaceae</taxon>
        <taxon>Streptomyces</taxon>
    </lineage>
</organism>
<protein>
    <submittedName>
        <fullName evidence="2">Helix-turn-helix transcriptional regulator</fullName>
    </submittedName>
</protein>
<reference evidence="3" key="1">
    <citation type="submission" date="2023-07" db="EMBL/GenBank/DDBJ databases">
        <title>30 novel species of actinomycetes from the DSMZ collection.</title>
        <authorList>
            <person name="Nouioui I."/>
        </authorList>
    </citation>
    <scope>NUCLEOTIDE SEQUENCE [LARGE SCALE GENOMIC DNA]</scope>
    <source>
        <strain evidence="3">DSM 41886</strain>
    </source>
</reference>
<keyword evidence="3" id="KW-1185">Reference proteome</keyword>
<dbReference type="Pfam" id="PF19054">
    <property type="entry name" value="DUF5753"/>
    <property type="match status" value="1"/>
</dbReference>
<dbReference type="CDD" id="cd00093">
    <property type="entry name" value="HTH_XRE"/>
    <property type="match status" value="1"/>
</dbReference>
<dbReference type="SUPFAM" id="SSF47413">
    <property type="entry name" value="lambda repressor-like DNA-binding domains"/>
    <property type="match status" value="1"/>
</dbReference>
<comment type="caution">
    <text evidence="2">The sequence shown here is derived from an EMBL/GenBank/DDBJ whole genome shotgun (WGS) entry which is preliminary data.</text>
</comment>
<sequence>MAAVTGSTVPRRQLGRHLRELRMRARFTLKAAAHELEWSEAKMWRIESGQTSVRSHDVRTMCEIYGAPPDLAEALLGLAKETKARGWWHSYGDVIPEQFDVFIGLEEAASEIDWYESDLVPGLFQTADYARTVMHEYDPKLSPEEVGRRVALRLARQALLTRPTNAALLRVVLSESVVRRPVGGHKAMAQQIRRMIELSALPVVSLRVVPFSVGFHQGVLTSQFGILRFPTNGNGAPTEPPTVYADGYTGDLYLDKEKEVNLYDEAFANIWSVALSEEATTDLLTDLVGRYEQVQD</sequence>